<feature type="transmembrane region" description="Helical" evidence="3">
    <location>
        <begin position="20"/>
        <end position="44"/>
    </location>
</feature>
<keyword evidence="6" id="KW-1185">Reference proteome</keyword>
<sequence length="342" mass="37850">MALATRARRREATNYWPGFVDALSSLLLVIIFMLSLFMLTQFFLNQEIQGRDTALQRLNSQIAELTELLQLERANSDDLESTISMLTATLSSAEAERDDLANQLSGVGTGLEGRDAEIARLQSELTSAEELSDEANAAVALLNQQLAALRTQISALEAALEASEARDTENRTQIADLGRRLNVALAQRVQDLTRYRSDFFGRLREILEGRADVRVVGDRFVFQSEVLFAAGQATISQEGLPDLDALADAILQLEDEIPDDINWVLRIDGHTDRRPISSAQFPSNWELSAARAISVAKYLVEQGVPPARLVAAGFGEFAPLDPADNDEAYRRNRRIEFKLTEG</sequence>
<keyword evidence="3" id="KW-0812">Transmembrane</keyword>
<dbReference type="PATRIC" id="fig|443610.3.peg.2540"/>
<protein>
    <recommendedName>
        <fullName evidence="4">OmpA-like domain-containing protein</fullName>
    </recommendedName>
</protein>
<accession>A0A0F5FF37</accession>
<evidence type="ECO:0000256" key="3">
    <source>
        <dbReference type="SAM" id="Phobius"/>
    </source>
</evidence>
<dbReference type="EMBL" id="JZEX01000199">
    <property type="protein sequence ID" value="KKB06797.1"/>
    <property type="molecule type" value="Genomic_DNA"/>
</dbReference>
<reference evidence="5 6" key="1">
    <citation type="submission" date="2015-03" db="EMBL/GenBank/DDBJ databases">
        <authorList>
            <person name="Hassan Y.I."/>
            <person name="Lepp D."/>
            <person name="Li X.-Z."/>
            <person name="Zhou T."/>
        </authorList>
    </citation>
    <scope>NUCLEOTIDE SEQUENCE [LARGE SCALE GENOMIC DNA]</scope>
    <source>
        <strain evidence="5 6">BD-c194</strain>
    </source>
</reference>
<dbReference type="Gene3D" id="1.10.287.1490">
    <property type="match status" value="1"/>
</dbReference>
<dbReference type="AlphaFoldDB" id="A0A0F5FF37"/>
<feature type="coiled-coil region" evidence="2">
    <location>
        <begin position="55"/>
        <end position="166"/>
    </location>
</feature>
<keyword evidence="2" id="KW-0175">Coiled coil</keyword>
<dbReference type="PROSITE" id="PS51123">
    <property type="entry name" value="OMPA_2"/>
    <property type="match status" value="1"/>
</dbReference>
<dbReference type="STRING" id="443610.VE25_21060"/>
<dbReference type="OrthoDB" id="9815217at2"/>
<evidence type="ECO:0000256" key="2">
    <source>
        <dbReference type="SAM" id="Coils"/>
    </source>
</evidence>
<dbReference type="Gene3D" id="3.30.1330.60">
    <property type="entry name" value="OmpA-like domain"/>
    <property type="match status" value="1"/>
</dbReference>
<name>A0A0F5FF37_9HYPH</name>
<dbReference type="InterPro" id="IPR006665">
    <property type="entry name" value="OmpA-like"/>
</dbReference>
<dbReference type="RefSeq" id="WP_046110644.1">
    <property type="nucleotide sequence ID" value="NZ_JZEX01000199.1"/>
</dbReference>
<dbReference type="InterPro" id="IPR050330">
    <property type="entry name" value="Bact_OuterMem_StrucFunc"/>
</dbReference>
<dbReference type="PANTHER" id="PTHR30329">
    <property type="entry name" value="STATOR ELEMENT OF FLAGELLAR MOTOR COMPLEX"/>
    <property type="match status" value="1"/>
</dbReference>
<dbReference type="SUPFAM" id="SSF103088">
    <property type="entry name" value="OmpA-like"/>
    <property type="match status" value="1"/>
</dbReference>
<evidence type="ECO:0000259" key="4">
    <source>
        <dbReference type="PROSITE" id="PS51123"/>
    </source>
</evidence>
<evidence type="ECO:0000313" key="5">
    <source>
        <dbReference type="EMBL" id="KKB06797.1"/>
    </source>
</evidence>
<keyword evidence="1 3" id="KW-0472">Membrane</keyword>
<comment type="caution">
    <text evidence="5">The sequence shown here is derived from an EMBL/GenBank/DDBJ whole genome shotgun (WGS) entry which is preliminary data.</text>
</comment>
<dbReference type="Proteomes" id="UP000033632">
    <property type="component" value="Unassembled WGS sequence"/>
</dbReference>
<organism evidence="5 6">
    <name type="scientific">Devosia geojensis</name>
    <dbReference type="NCBI Taxonomy" id="443610"/>
    <lineage>
        <taxon>Bacteria</taxon>
        <taxon>Pseudomonadati</taxon>
        <taxon>Pseudomonadota</taxon>
        <taxon>Alphaproteobacteria</taxon>
        <taxon>Hyphomicrobiales</taxon>
        <taxon>Devosiaceae</taxon>
        <taxon>Devosia</taxon>
    </lineage>
</organism>
<evidence type="ECO:0000256" key="1">
    <source>
        <dbReference type="PROSITE-ProRule" id="PRU00473"/>
    </source>
</evidence>
<dbReference type="NCBIfam" id="NF006545">
    <property type="entry name" value="PRK09039.1-4"/>
    <property type="match status" value="1"/>
</dbReference>
<dbReference type="GO" id="GO:0016020">
    <property type="term" value="C:membrane"/>
    <property type="evidence" value="ECO:0007669"/>
    <property type="project" value="UniProtKB-UniRule"/>
</dbReference>
<dbReference type="InterPro" id="IPR036737">
    <property type="entry name" value="OmpA-like_sf"/>
</dbReference>
<evidence type="ECO:0000313" key="6">
    <source>
        <dbReference type="Proteomes" id="UP000033632"/>
    </source>
</evidence>
<dbReference type="SUPFAM" id="SSF46579">
    <property type="entry name" value="Prefoldin"/>
    <property type="match status" value="1"/>
</dbReference>
<dbReference type="CDD" id="cd07185">
    <property type="entry name" value="OmpA_C-like"/>
    <property type="match status" value="1"/>
</dbReference>
<proteinExistence type="predicted"/>
<feature type="domain" description="OmpA-like" evidence="4">
    <location>
        <begin position="216"/>
        <end position="342"/>
    </location>
</feature>
<dbReference type="NCBIfam" id="NF006543">
    <property type="entry name" value="PRK09039.1-2"/>
    <property type="match status" value="1"/>
</dbReference>
<dbReference type="Pfam" id="PF00691">
    <property type="entry name" value="OmpA"/>
    <property type="match status" value="1"/>
</dbReference>
<keyword evidence="3" id="KW-1133">Transmembrane helix</keyword>
<dbReference type="PANTHER" id="PTHR30329:SF21">
    <property type="entry name" value="LIPOPROTEIN YIAD-RELATED"/>
    <property type="match status" value="1"/>
</dbReference>
<gene>
    <name evidence="5" type="ORF">VE25_21060</name>
</gene>
<dbReference type="NCBIfam" id="NF006544">
    <property type="entry name" value="PRK09039.1-3"/>
    <property type="match status" value="1"/>
</dbReference>